<accession>A0A0J6T1J9</accession>
<evidence type="ECO:0000256" key="1">
    <source>
        <dbReference type="ARBA" id="ARBA00004651"/>
    </source>
</evidence>
<keyword evidence="6 7" id="KW-0472">Membrane</keyword>
<comment type="caution">
    <text evidence="10">The sequence shown here is derived from an EMBL/GenBank/DDBJ whole genome shotgun (WGS) entry which is preliminary data.</text>
</comment>
<dbReference type="PANTHER" id="PTHR33932">
    <property type="entry name" value="NA(+)/H(+) ANTIPORTER SUBUNIT B"/>
    <property type="match status" value="1"/>
</dbReference>
<evidence type="ECO:0000256" key="7">
    <source>
        <dbReference type="SAM" id="Phobius"/>
    </source>
</evidence>
<feature type="transmembrane region" description="Helical" evidence="7">
    <location>
        <begin position="172"/>
        <end position="195"/>
    </location>
</feature>
<evidence type="ECO:0000256" key="2">
    <source>
        <dbReference type="ARBA" id="ARBA00009425"/>
    </source>
</evidence>
<feature type="transmembrane region" description="Helical" evidence="7">
    <location>
        <begin position="145"/>
        <end position="165"/>
    </location>
</feature>
<dbReference type="InterPro" id="IPR050622">
    <property type="entry name" value="CPA3_antiporter_subunitB"/>
</dbReference>
<name>A0A0J6T1J9_9HYPH</name>
<dbReference type="EMBL" id="LABY01000059">
    <property type="protein sequence ID" value="KMO39458.1"/>
    <property type="molecule type" value="Genomic_DNA"/>
</dbReference>
<keyword evidence="5 7" id="KW-1133">Transmembrane helix</keyword>
<evidence type="ECO:0000256" key="6">
    <source>
        <dbReference type="ARBA" id="ARBA00023136"/>
    </source>
</evidence>
<sequence length="258" mass="26545">MSVRLRLVVLILALLALAPAVAHVALALPGFGAPISPYGQAVNALLPELRHVTNMVAAVNFDVRGIDSLGEECMLLCAVTGATVLLRGARGESGAERAGHVPGRPVIPRADATVLTCRIAATLTLLLGLSVVLHGMTTPGGGFQGGVIIASGLLLLYLGEGYAVWRALVRGPVLALLEGGGALLYVLAAALPLAMGRPALENILPLGTLKDLYSGGLMIVVNAAVALSVTGSFGLLLLEFMEETRAPDHDSVPDEEGR</sequence>
<comment type="subcellular location">
    <subcellularLocation>
        <location evidence="1">Cell membrane</location>
        <topology evidence="1">Multi-pass membrane protein</topology>
    </subcellularLocation>
</comment>
<evidence type="ECO:0000256" key="4">
    <source>
        <dbReference type="ARBA" id="ARBA00022692"/>
    </source>
</evidence>
<evidence type="ECO:0000256" key="8">
    <source>
        <dbReference type="SAM" id="SignalP"/>
    </source>
</evidence>
<evidence type="ECO:0000256" key="5">
    <source>
        <dbReference type="ARBA" id="ARBA00022989"/>
    </source>
</evidence>
<dbReference type="Proteomes" id="UP000035955">
    <property type="component" value="Unassembled WGS sequence"/>
</dbReference>
<feature type="chain" id="PRO_5005282147" evidence="8">
    <location>
        <begin position="23"/>
        <end position="258"/>
    </location>
</feature>
<keyword evidence="4 7" id="KW-0812">Transmembrane</keyword>
<evidence type="ECO:0000313" key="11">
    <source>
        <dbReference type="Proteomes" id="UP000035955"/>
    </source>
</evidence>
<keyword evidence="11" id="KW-1185">Reference proteome</keyword>
<dbReference type="InterPro" id="IPR007182">
    <property type="entry name" value="MnhB"/>
</dbReference>
<feature type="signal peptide" evidence="8">
    <location>
        <begin position="1"/>
        <end position="22"/>
    </location>
</feature>
<evidence type="ECO:0000256" key="3">
    <source>
        <dbReference type="ARBA" id="ARBA00022475"/>
    </source>
</evidence>
<organism evidence="10 11">
    <name type="scientific">Methylobacterium variabile</name>
    <dbReference type="NCBI Taxonomy" id="298794"/>
    <lineage>
        <taxon>Bacteria</taxon>
        <taxon>Pseudomonadati</taxon>
        <taxon>Pseudomonadota</taxon>
        <taxon>Alphaproteobacteria</taxon>
        <taxon>Hyphomicrobiales</taxon>
        <taxon>Methylobacteriaceae</taxon>
        <taxon>Methylobacterium</taxon>
    </lineage>
</organism>
<dbReference type="OrthoDB" id="2085045at2"/>
<dbReference type="Pfam" id="PF04039">
    <property type="entry name" value="MnhB"/>
    <property type="match status" value="1"/>
</dbReference>
<dbReference type="RefSeq" id="WP_048444032.1">
    <property type="nucleotide sequence ID" value="NZ_LABY01000059.1"/>
</dbReference>
<reference evidence="10 11" key="1">
    <citation type="submission" date="2015-03" db="EMBL/GenBank/DDBJ databases">
        <title>Genome sequencing of Methylobacterium variabile DSM 16961.</title>
        <authorList>
            <person name="Chaudhry V."/>
            <person name="Patil P.B."/>
        </authorList>
    </citation>
    <scope>NUCLEOTIDE SEQUENCE [LARGE SCALE GENOMIC DNA]</scope>
    <source>
        <strain evidence="10 11">DSM 16961</strain>
    </source>
</reference>
<dbReference type="PATRIC" id="fig|298794.3.peg.6547"/>
<dbReference type="PANTHER" id="PTHR33932:SF4">
    <property type="entry name" value="NA(+)_H(+) ANTIPORTER SUBUNIT B"/>
    <property type="match status" value="1"/>
</dbReference>
<comment type="similarity">
    <text evidence="2">Belongs to the CPA3 antiporters (TC 2.A.63) subunit B family.</text>
</comment>
<evidence type="ECO:0000259" key="9">
    <source>
        <dbReference type="Pfam" id="PF04039"/>
    </source>
</evidence>
<gene>
    <name evidence="10" type="ORF">VQ02_10010</name>
</gene>
<keyword evidence="3" id="KW-1003">Cell membrane</keyword>
<proteinExistence type="inferred from homology"/>
<feature type="transmembrane region" description="Helical" evidence="7">
    <location>
        <begin position="215"/>
        <end position="238"/>
    </location>
</feature>
<evidence type="ECO:0000313" key="10">
    <source>
        <dbReference type="EMBL" id="KMO39458.1"/>
    </source>
</evidence>
<keyword evidence="8" id="KW-0732">Signal</keyword>
<feature type="domain" description="Na+/H+ antiporter MnhB subunit-related protein" evidence="9">
    <location>
        <begin position="116"/>
        <end position="233"/>
    </location>
</feature>
<dbReference type="AlphaFoldDB" id="A0A0J6T1J9"/>
<protein>
    <submittedName>
        <fullName evidence="10">Sodium:proton antiporter</fullName>
    </submittedName>
</protein>
<dbReference type="GO" id="GO:0005886">
    <property type="term" value="C:plasma membrane"/>
    <property type="evidence" value="ECO:0007669"/>
    <property type="project" value="UniProtKB-SubCell"/>
</dbReference>